<evidence type="ECO:0000256" key="3">
    <source>
        <dbReference type="ARBA" id="ARBA00023002"/>
    </source>
</evidence>
<dbReference type="AlphaFoldDB" id="A0A5N5XCZ6"/>
<dbReference type="GO" id="GO:0097621">
    <property type="term" value="F:monoamine oxidase activity"/>
    <property type="evidence" value="ECO:0007669"/>
    <property type="project" value="UniProtKB-EC"/>
</dbReference>
<proteinExistence type="inferred from homology"/>
<comment type="catalytic activity">
    <reaction evidence="4">
        <text>a secondary aliphatic amine + O2 + H2O = a primary amine + an aldehyde + H2O2</text>
        <dbReference type="Rhea" id="RHEA:26414"/>
        <dbReference type="ChEBI" id="CHEBI:15377"/>
        <dbReference type="ChEBI" id="CHEBI:15379"/>
        <dbReference type="ChEBI" id="CHEBI:16240"/>
        <dbReference type="ChEBI" id="CHEBI:17478"/>
        <dbReference type="ChEBI" id="CHEBI:58855"/>
        <dbReference type="ChEBI" id="CHEBI:65296"/>
        <dbReference type="EC" id="1.4.3.4"/>
    </reaction>
</comment>
<keyword evidence="6" id="KW-0274">FAD</keyword>
<dbReference type="Pfam" id="PF01593">
    <property type="entry name" value="Amino_oxidase"/>
    <property type="match status" value="1"/>
</dbReference>
<evidence type="ECO:0000256" key="1">
    <source>
        <dbReference type="ARBA" id="ARBA00001974"/>
    </source>
</evidence>
<dbReference type="Gene3D" id="3.50.50.60">
    <property type="entry name" value="FAD/NAD(P)-binding domain"/>
    <property type="match status" value="1"/>
</dbReference>
<feature type="domain" description="Amine oxidase" evidence="7">
    <location>
        <begin position="10"/>
        <end position="131"/>
    </location>
</feature>
<evidence type="ECO:0000313" key="9">
    <source>
        <dbReference type="Proteomes" id="UP000326565"/>
    </source>
</evidence>
<name>A0A5N5XCZ6_9EURO</name>
<evidence type="ECO:0000256" key="4">
    <source>
        <dbReference type="ARBA" id="ARBA00048448"/>
    </source>
</evidence>
<evidence type="ECO:0000256" key="5">
    <source>
        <dbReference type="PIRSR" id="PIRSR601613-1"/>
    </source>
</evidence>
<dbReference type="PRINTS" id="PR00757">
    <property type="entry name" value="AMINEOXDASEF"/>
</dbReference>
<evidence type="ECO:0000313" key="8">
    <source>
        <dbReference type="EMBL" id="KAB8078633.1"/>
    </source>
</evidence>
<keyword evidence="6" id="KW-0285">Flavoprotein</keyword>
<comment type="similarity">
    <text evidence="2 6">Belongs to the flavin monoamine oxidase family.</text>
</comment>
<dbReference type="Proteomes" id="UP000326565">
    <property type="component" value="Unassembled WGS sequence"/>
</dbReference>
<dbReference type="OrthoDB" id="5046242at2759"/>
<feature type="binding site" evidence="5">
    <location>
        <position position="112"/>
    </location>
    <ligand>
        <name>FAD</name>
        <dbReference type="ChEBI" id="CHEBI:57692"/>
    </ligand>
</feature>
<sequence length="138" mass="15051">MGGRWGTGVTRLTFYNTPATASFGALLGLFEADQMRQLERLDEAQVRQLLIQSLESIFGAHAAKPTQIILQRWDVEEFSRGGPVAYASTGVLTDYGTSLREPAGGIHFAGTESPPYWTGYMDGAIRSVERVVVVLEGL</sequence>
<comment type="cofactor">
    <cofactor evidence="1 6">
        <name>FAD</name>
        <dbReference type="ChEBI" id="CHEBI:57692"/>
    </cofactor>
</comment>
<dbReference type="InterPro" id="IPR002937">
    <property type="entry name" value="Amino_oxidase"/>
</dbReference>
<dbReference type="EC" id="1.4.3.-" evidence="6"/>
<reference evidence="8 9" key="1">
    <citation type="submission" date="2019-04" db="EMBL/GenBank/DDBJ databases">
        <title>Friends and foes A comparative genomics study of 23 Aspergillus species from section Flavi.</title>
        <authorList>
            <consortium name="DOE Joint Genome Institute"/>
            <person name="Kjaerbolling I."/>
            <person name="Vesth T."/>
            <person name="Frisvad J.C."/>
            <person name="Nybo J.L."/>
            <person name="Theobald S."/>
            <person name="Kildgaard S."/>
            <person name="Isbrandt T."/>
            <person name="Kuo A."/>
            <person name="Sato A."/>
            <person name="Lyhne E.K."/>
            <person name="Kogle M.E."/>
            <person name="Wiebenga A."/>
            <person name="Kun R.S."/>
            <person name="Lubbers R.J."/>
            <person name="Makela M.R."/>
            <person name="Barry K."/>
            <person name="Chovatia M."/>
            <person name="Clum A."/>
            <person name="Daum C."/>
            <person name="Haridas S."/>
            <person name="He G."/>
            <person name="LaButti K."/>
            <person name="Lipzen A."/>
            <person name="Mondo S."/>
            <person name="Riley R."/>
            <person name="Salamov A."/>
            <person name="Simmons B.A."/>
            <person name="Magnuson J.K."/>
            <person name="Henrissat B."/>
            <person name="Mortensen U.H."/>
            <person name="Larsen T.O."/>
            <person name="Devries R.P."/>
            <person name="Grigoriev I.V."/>
            <person name="Machida M."/>
            <person name="Baker S.E."/>
            <person name="Andersen M.R."/>
        </authorList>
    </citation>
    <scope>NUCLEOTIDE SEQUENCE [LARGE SCALE GENOMIC DNA]</scope>
    <source>
        <strain evidence="8 9">CBS 151.66</strain>
    </source>
</reference>
<dbReference type="EMBL" id="ML732156">
    <property type="protein sequence ID" value="KAB8078633.1"/>
    <property type="molecule type" value="Genomic_DNA"/>
</dbReference>
<dbReference type="Gene3D" id="3.90.660.10">
    <property type="match status" value="1"/>
</dbReference>
<dbReference type="SUPFAM" id="SSF54373">
    <property type="entry name" value="FAD-linked reductases, C-terminal domain"/>
    <property type="match status" value="1"/>
</dbReference>
<keyword evidence="9" id="KW-1185">Reference proteome</keyword>
<dbReference type="InterPro" id="IPR001613">
    <property type="entry name" value="Flavin_amine_oxidase"/>
</dbReference>
<evidence type="ECO:0000259" key="7">
    <source>
        <dbReference type="Pfam" id="PF01593"/>
    </source>
</evidence>
<evidence type="ECO:0000256" key="6">
    <source>
        <dbReference type="RuleBase" id="RU362067"/>
    </source>
</evidence>
<dbReference type="PANTHER" id="PTHR43563">
    <property type="entry name" value="AMINE OXIDASE"/>
    <property type="match status" value="1"/>
</dbReference>
<accession>A0A5N5XCZ6</accession>
<evidence type="ECO:0000256" key="2">
    <source>
        <dbReference type="ARBA" id="ARBA00005995"/>
    </source>
</evidence>
<dbReference type="PANTHER" id="PTHR43563:SF14">
    <property type="entry name" value="AMINE OXIDASE"/>
    <property type="match status" value="1"/>
</dbReference>
<gene>
    <name evidence="8" type="ORF">BDV29DRAFT_152527</name>
</gene>
<dbReference type="InterPro" id="IPR036188">
    <property type="entry name" value="FAD/NAD-bd_sf"/>
</dbReference>
<dbReference type="InterPro" id="IPR050703">
    <property type="entry name" value="Flavin_MAO"/>
</dbReference>
<protein>
    <recommendedName>
        <fullName evidence="6">Amine oxidase</fullName>
        <ecNumber evidence="6">1.4.3.-</ecNumber>
    </recommendedName>
</protein>
<keyword evidence="3 6" id="KW-0560">Oxidoreductase</keyword>
<organism evidence="8 9">
    <name type="scientific">Aspergillus leporis</name>
    <dbReference type="NCBI Taxonomy" id="41062"/>
    <lineage>
        <taxon>Eukaryota</taxon>
        <taxon>Fungi</taxon>
        <taxon>Dikarya</taxon>
        <taxon>Ascomycota</taxon>
        <taxon>Pezizomycotina</taxon>
        <taxon>Eurotiomycetes</taxon>
        <taxon>Eurotiomycetidae</taxon>
        <taxon>Eurotiales</taxon>
        <taxon>Aspergillaceae</taxon>
        <taxon>Aspergillus</taxon>
        <taxon>Aspergillus subgen. Circumdati</taxon>
    </lineage>
</organism>